<accession>A0A1H0WPC3</accession>
<keyword evidence="3" id="KW-1185">Reference proteome</keyword>
<protein>
    <submittedName>
        <fullName evidence="2">Uncharacterized protein</fullName>
    </submittedName>
</protein>
<gene>
    <name evidence="2" type="ORF">SAMN05216565_11329</name>
</gene>
<feature type="compositionally biased region" description="Low complexity" evidence="1">
    <location>
        <begin position="93"/>
        <end position="111"/>
    </location>
</feature>
<evidence type="ECO:0000256" key="1">
    <source>
        <dbReference type="SAM" id="MobiDB-lite"/>
    </source>
</evidence>
<dbReference type="Proteomes" id="UP000199159">
    <property type="component" value="Unassembled WGS sequence"/>
</dbReference>
<feature type="compositionally biased region" description="Low complexity" evidence="1">
    <location>
        <begin position="1"/>
        <end position="12"/>
    </location>
</feature>
<proteinExistence type="predicted"/>
<dbReference type="AlphaFoldDB" id="A0A1H0WPC3"/>
<feature type="region of interest" description="Disordered" evidence="1">
    <location>
        <begin position="86"/>
        <end position="111"/>
    </location>
</feature>
<feature type="compositionally biased region" description="Low complexity" evidence="1">
    <location>
        <begin position="20"/>
        <end position="31"/>
    </location>
</feature>
<name>A0A1H0WPC3_9BACI</name>
<organism evidence="2 3">
    <name type="scientific">Litchfieldia salsa</name>
    <dbReference type="NCBI Taxonomy" id="930152"/>
    <lineage>
        <taxon>Bacteria</taxon>
        <taxon>Bacillati</taxon>
        <taxon>Bacillota</taxon>
        <taxon>Bacilli</taxon>
        <taxon>Bacillales</taxon>
        <taxon>Bacillaceae</taxon>
        <taxon>Litchfieldia</taxon>
    </lineage>
</organism>
<sequence>MQGQQQQNQNQQTIPNTMKQNQQNIQSQPPQVLSTKDVLYLTDMMSWNLTALKKAHFLEGQCQIPEIAQAMKQACEMHERHYRTILGHLDNTNQPSQSQSNMQMQQQQQQQ</sequence>
<dbReference type="RefSeq" id="WP_238457324.1">
    <property type="nucleotide sequence ID" value="NZ_FNJU01000013.1"/>
</dbReference>
<feature type="region of interest" description="Disordered" evidence="1">
    <location>
        <begin position="1"/>
        <end position="32"/>
    </location>
</feature>
<reference evidence="3" key="1">
    <citation type="submission" date="2016-10" db="EMBL/GenBank/DDBJ databases">
        <authorList>
            <person name="Varghese N."/>
            <person name="Submissions S."/>
        </authorList>
    </citation>
    <scope>NUCLEOTIDE SEQUENCE [LARGE SCALE GENOMIC DNA]</scope>
    <source>
        <strain evidence="3">IBRC-M10078</strain>
    </source>
</reference>
<evidence type="ECO:0000313" key="3">
    <source>
        <dbReference type="Proteomes" id="UP000199159"/>
    </source>
</evidence>
<dbReference type="STRING" id="930152.SAMN05216565_11329"/>
<dbReference type="EMBL" id="FNJU01000013">
    <property type="protein sequence ID" value="SDP92542.1"/>
    <property type="molecule type" value="Genomic_DNA"/>
</dbReference>
<evidence type="ECO:0000313" key="2">
    <source>
        <dbReference type="EMBL" id="SDP92542.1"/>
    </source>
</evidence>